<comment type="caution">
    <text evidence="1">The sequence shown here is derived from an EMBL/GenBank/DDBJ whole genome shotgun (WGS) entry which is preliminary data.</text>
</comment>
<organism evidence="1 2">
    <name type="scientific">Burkholderia ubonensis</name>
    <dbReference type="NCBI Taxonomy" id="101571"/>
    <lineage>
        <taxon>Bacteria</taxon>
        <taxon>Pseudomonadati</taxon>
        <taxon>Pseudomonadota</taxon>
        <taxon>Betaproteobacteria</taxon>
        <taxon>Burkholderiales</taxon>
        <taxon>Burkholderiaceae</taxon>
        <taxon>Burkholderia</taxon>
        <taxon>Burkholderia cepacia complex</taxon>
    </lineage>
</organism>
<dbReference type="InterPro" id="IPR029052">
    <property type="entry name" value="Metallo-depent_PP-like"/>
</dbReference>
<evidence type="ECO:0000313" key="2">
    <source>
        <dbReference type="Proteomes" id="UP000060630"/>
    </source>
</evidence>
<evidence type="ECO:0008006" key="3">
    <source>
        <dbReference type="Google" id="ProtNLM"/>
    </source>
</evidence>
<name>A0A106QBT6_9BURK</name>
<dbReference type="SUPFAM" id="SSF56300">
    <property type="entry name" value="Metallo-dependent phosphatases"/>
    <property type="match status" value="1"/>
</dbReference>
<reference evidence="1 2" key="1">
    <citation type="submission" date="2015-11" db="EMBL/GenBank/DDBJ databases">
        <title>Expanding the genomic diversity of Burkholderia species for the development of highly accurate diagnostics.</title>
        <authorList>
            <person name="Sahl J."/>
            <person name="Keim P."/>
            <person name="Wagner D."/>
        </authorList>
    </citation>
    <scope>NUCLEOTIDE SEQUENCE [LARGE SCALE GENOMIC DNA]</scope>
    <source>
        <strain evidence="1 2">MSMB2087WGS</strain>
    </source>
</reference>
<accession>A0A106QBT6</accession>
<sequence length="376" mass="42085">MADAIADVIATGKTEGMNVHILEDENRRLRAQNKTLAEQVLTDEQVRRHIFEIAHSKPTIPEWLSLPVASHAHAASIPGVPILFGSDWHWGEVVKPSEIGGVNEYNLAIARERLTRLIDTTIDLLTNHMVNPQYPGIVFALGGDMVSGNIHEELSETNDAPIMPVVLDLVDHLYIAIKRLKQVFGRVFLPCVAGNHGRNTKKVRAKEFNFQSFDWLIYQQLDRLFADDPDVVFFIPDGTDARVEIAGHRYLFTHGNQFRSFGDSMIGALGPVVRGDHKKRGRNGQIGQEYDTLVIGHFHQLTQMKRVIINGSLIGYNEYAYSNNFGYEPPQQALWLSHPHHGITFSMPVNVGDDFGKKGRSTTGSWVSFDDAKKAA</sequence>
<gene>
    <name evidence="1" type="ORF">WL29_22270</name>
</gene>
<dbReference type="AlphaFoldDB" id="A0A106QBT6"/>
<evidence type="ECO:0000313" key="1">
    <source>
        <dbReference type="EMBL" id="KWA84094.1"/>
    </source>
</evidence>
<dbReference type="Proteomes" id="UP000060630">
    <property type="component" value="Unassembled WGS sequence"/>
</dbReference>
<protein>
    <recommendedName>
        <fullName evidence="3">Calcineurin-like phosphoesterase domain-containing protein</fullName>
    </recommendedName>
</protein>
<proteinExistence type="predicted"/>
<dbReference type="EMBL" id="LPHD01000049">
    <property type="protein sequence ID" value="KWA84094.1"/>
    <property type="molecule type" value="Genomic_DNA"/>
</dbReference>